<dbReference type="SMART" id="SM00822">
    <property type="entry name" value="PKS_KR"/>
    <property type="match status" value="1"/>
</dbReference>
<evidence type="ECO:0000256" key="3">
    <source>
        <dbReference type="RuleBase" id="RU000363"/>
    </source>
</evidence>
<evidence type="ECO:0000256" key="1">
    <source>
        <dbReference type="ARBA" id="ARBA00006484"/>
    </source>
</evidence>
<keyword evidence="6" id="KW-1185">Reference proteome</keyword>
<dbReference type="InterPro" id="IPR057326">
    <property type="entry name" value="KR_dom"/>
</dbReference>
<gene>
    <name evidence="5" type="ORF">GGR90_002412</name>
</gene>
<dbReference type="InterPro" id="IPR020904">
    <property type="entry name" value="Sc_DH/Rdtase_CS"/>
</dbReference>
<dbReference type="Proteomes" id="UP000535078">
    <property type="component" value="Unassembled WGS sequence"/>
</dbReference>
<organism evidence="5 6">
    <name type="scientific">Sphingopyxis italica</name>
    <dbReference type="NCBI Taxonomy" id="1129133"/>
    <lineage>
        <taxon>Bacteria</taxon>
        <taxon>Pseudomonadati</taxon>
        <taxon>Pseudomonadota</taxon>
        <taxon>Alphaproteobacteria</taxon>
        <taxon>Sphingomonadales</taxon>
        <taxon>Sphingomonadaceae</taxon>
        <taxon>Sphingopyxis</taxon>
    </lineage>
</organism>
<name>A0A7X5XS01_9SPHN</name>
<evidence type="ECO:0000313" key="6">
    <source>
        <dbReference type="Proteomes" id="UP000535078"/>
    </source>
</evidence>
<sequence length="274" mass="28095">MKDQIWWVTGASSGIGAALAKALATRGAKLILSGRNVAALEAVAAECATETLVLPFEATDYAALPAIAKQAWAWQGRVDGLVNNAGISQRSLAIETDFSVYERIVAVDLLAPIALTQQLLPRMVGAGGGQIIAISSVAGIAGVPLRSAYSAAKHGIIGYHDAVRAENEHLGLKVLVVAPGSVRTNVSRNALNADGSVRGTSDAAIENGLSPDDAAAQMLAAVDAGTRELIVAEGAEAAIAGLRRGDPDALFDRMSAMVQAGYAAQMKAGRATLT</sequence>
<dbReference type="InterPro" id="IPR002347">
    <property type="entry name" value="SDR_fam"/>
</dbReference>
<dbReference type="PANTHER" id="PTHR44196:SF1">
    <property type="entry name" value="DEHYDROGENASE_REDUCTASE SDR FAMILY MEMBER 7B"/>
    <property type="match status" value="1"/>
</dbReference>
<feature type="domain" description="Ketoreductase" evidence="4">
    <location>
        <begin position="4"/>
        <end position="183"/>
    </location>
</feature>
<dbReference type="RefSeq" id="WP_167921691.1">
    <property type="nucleotide sequence ID" value="NZ_JAATIT010000003.1"/>
</dbReference>
<keyword evidence="2" id="KW-0560">Oxidoreductase</keyword>
<dbReference type="PRINTS" id="PR00081">
    <property type="entry name" value="GDHRDH"/>
</dbReference>
<dbReference type="GO" id="GO:0016491">
    <property type="term" value="F:oxidoreductase activity"/>
    <property type="evidence" value="ECO:0007669"/>
    <property type="project" value="UniProtKB-KW"/>
</dbReference>
<comment type="similarity">
    <text evidence="1 3">Belongs to the short-chain dehydrogenases/reductases (SDR) family.</text>
</comment>
<dbReference type="PRINTS" id="PR00080">
    <property type="entry name" value="SDRFAMILY"/>
</dbReference>
<reference evidence="5 6" key="1">
    <citation type="submission" date="2020-03" db="EMBL/GenBank/DDBJ databases">
        <title>Genomic Encyclopedia of Type Strains, Phase IV (KMG-IV): sequencing the most valuable type-strain genomes for metagenomic binning, comparative biology and taxonomic classification.</title>
        <authorList>
            <person name="Goeker M."/>
        </authorList>
    </citation>
    <scope>NUCLEOTIDE SEQUENCE [LARGE SCALE GENOMIC DNA]</scope>
    <source>
        <strain evidence="5 6">DSM 25229</strain>
    </source>
</reference>
<dbReference type="Gene3D" id="3.40.50.720">
    <property type="entry name" value="NAD(P)-binding Rossmann-like Domain"/>
    <property type="match status" value="1"/>
</dbReference>
<proteinExistence type="inferred from homology"/>
<dbReference type="PANTHER" id="PTHR44196">
    <property type="entry name" value="DEHYDROGENASE/REDUCTASE SDR FAMILY MEMBER 7B"/>
    <property type="match status" value="1"/>
</dbReference>
<protein>
    <submittedName>
        <fullName evidence="5">Short-subunit dehydrogenase</fullName>
    </submittedName>
</protein>
<dbReference type="EMBL" id="JAATIT010000003">
    <property type="protein sequence ID" value="NJB90218.1"/>
    <property type="molecule type" value="Genomic_DNA"/>
</dbReference>
<dbReference type="GO" id="GO:0016020">
    <property type="term" value="C:membrane"/>
    <property type="evidence" value="ECO:0007669"/>
    <property type="project" value="TreeGrafter"/>
</dbReference>
<dbReference type="InterPro" id="IPR036291">
    <property type="entry name" value="NAD(P)-bd_dom_sf"/>
</dbReference>
<evidence type="ECO:0000313" key="5">
    <source>
        <dbReference type="EMBL" id="NJB90218.1"/>
    </source>
</evidence>
<accession>A0A7X5XS01</accession>
<dbReference type="Pfam" id="PF00106">
    <property type="entry name" value="adh_short"/>
    <property type="match status" value="1"/>
</dbReference>
<evidence type="ECO:0000259" key="4">
    <source>
        <dbReference type="SMART" id="SM00822"/>
    </source>
</evidence>
<dbReference type="SUPFAM" id="SSF51735">
    <property type="entry name" value="NAD(P)-binding Rossmann-fold domains"/>
    <property type="match status" value="1"/>
</dbReference>
<dbReference type="AlphaFoldDB" id="A0A7X5XS01"/>
<comment type="caution">
    <text evidence="5">The sequence shown here is derived from an EMBL/GenBank/DDBJ whole genome shotgun (WGS) entry which is preliminary data.</text>
</comment>
<evidence type="ECO:0000256" key="2">
    <source>
        <dbReference type="ARBA" id="ARBA00023002"/>
    </source>
</evidence>
<dbReference type="PROSITE" id="PS00061">
    <property type="entry name" value="ADH_SHORT"/>
    <property type="match status" value="1"/>
</dbReference>